<feature type="domain" description="Ataxin-10" evidence="3">
    <location>
        <begin position="357"/>
        <end position="446"/>
    </location>
</feature>
<dbReference type="Gene3D" id="1.25.10.10">
    <property type="entry name" value="Leucine-rich Repeat Variant"/>
    <property type="match status" value="2"/>
</dbReference>
<evidence type="ECO:0000259" key="3">
    <source>
        <dbReference type="Pfam" id="PF09759"/>
    </source>
</evidence>
<dbReference type="InterPro" id="IPR019156">
    <property type="entry name" value="Ataxin-10_domain"/>
</dbReference>
<dbReference type="Pfam" id="PF09759">
    <property type="entry name" value="Atx10homo_assoc"/>
    <property type="match status" value="1"/>
</dbReference>
<name>A0A9E7H1L8_9LILI</name>
<evidence type="ECO:0000313" key="4">
    <source>
        <dbReference type="EMBL" id="URE25829.1"/>
    </source>
</evidence>
<evidence type="ECO:0000313" key="5">
    <source>
        <dbReference type="Proteomes" id="UP001055439"/>
    </source>
</evidence>
<dbReference type="InterPro" id="IPR051374">
    <property type="entry name" value="Ataxin-10/CTR86_families"/>
</dbReference>
<dbReference type="Proteomes" id="UP001055439">
    <property type="component" value="Chromosome 8"/>
</dbReference>
<dbReference type="GO" id="GO:0005829">
    <property type="term" value="C:cytosol"/>
    <property type="evidence" value="ECO:0007669"/>
    <property type="project" value="TreeGrafter"/>
</dbReference>
<evidence type="ECO:0000256" key="2">
    <source>
        <dbReference type="ARBA" id="ARBA00023306"/>
    </source>
</evidence>
<keyword evidence="2" id="KW-0131">Cell cycle</keyword>
<proteinExistence type="predicted"/>
<dbReference type="AlphaFoldDB" id="A0A9E7H1L8"/>
<dbReference type="GO" id="GO:0051301">
    <property type="term" value="P:cell division"/>
    <property type="evidence" value="ECO:0007669"/>
    <property type="project" value="UniProtKB-KW"/>
</dbReference>
<evidence type="ECO:0000256" key="1">
    <source>
        <dbReference type="ARBA" id="ARBA00022618"/>
    </source>
</evidence>
<dbReference type="EMBL" id="CP097510">
    <property type="protein sequence ID" value="URE25829.1"/>
    <property type="molecule type" value="Genomic_DNA"/>
</dbReference>
<reference evidence="4" key="1">
    <citation type="submission" date="2022-05" db="EMBL/GenBank/DDBJ databases">
        <title>The Musa troglodytarum L. genome provides insights into the mechanism of non-climacteric behaviour and enrichment of carotenoids.</title>
        <authorList>
            <person name="Wang J."/>
        </authorList>
    </citation>
    <scope>NUCLEOTIDE SEQUENCE</scope>
    <source>
        <tissue evidence="4">Leaf</tissue>
    </source>
</reference>
<gene>
    <name evidence="4" type="ORF">MUK42_25386</name>
</gene>
<dbReference type="InterPro" id="IPR016024">
    <property type="entry name" value="ARM-type_fold"/>
</dbReference>
<keyword evidence="5" id="KW-1185">Reference proteome</keyword>
<dbReference type="OrthoDB" id="379794at2759"/>
<keyword evidence="1" id="KW-0132">Cell division</keyword>
<sequence>MAMENDRRTAGVEEEEGDEALEFLIEASRTPGGRARLASTGALAVALRRVASDTSSALLPSLRLVRNLCAGDAVHQDAFVELGGPDRIASVLLSTPPASDVARVALQAIGNVACGGEAQRSAVWARFFPAFGSVPGPGGLRSPLHGFGYVLFFRGHRRLAELCETKTGLPIILEIVTTACRAGHQEEWLDWLLCKVCIEEAYLSHLFQGLASPSTDNSIDAQCRYSFFTREQAFLLGMLSEYLSNRPKDVSMISSPCALEVLKVVDIASAIVDFSSRGSSDVPTGFLQLMHICAWENDIAHATEAPVDLLLSAGLLQLLLRLLGELEPPAIIRKSMTNADHFIQSSMALKVCPYKGFRRDLVSIIGNCLHGRKQVQEDIRQQNAIPLLLQQCVVDEDNPLLREWGLWSMRNLLEGNAENQHEVAQLQLQEPVNTPEIAGIGLRISVYVHSESSHEGSCPKFNEAGSSRADYQLNVTPLFIIGSCNVGASLVRVQQAVVASDMNSIQQQGRS</sequence>
<protein>
    <submittedName>
        <fullName evidence="4">Spinocerebellar ataxia type 10 protein domain</fullName>
    </submittedName>
</protein>
<accession>A0A9E7H1L8</accession>
<dbReference type="InterPro" id="IPR011989">
    <property type="entry name" value="ARM-like"/>
</dbReference>
<dbReference type="SUPFAM" id="SSF48371">
    <property type="entry name" value="ARM repeat"/>
    <property type="match status" value="1"/>
</dbReference>
<organism evidence="4 5">
    <name type="scientific">Musa troglodytarum</name>
    <name type="common">fe'i banana</name>
    <dbReference type="NCBI Taxonomy" id="320322"/>
    <lineage>
        <taxon>Eukaryota</taxon>
        <taxon>Viridiplantae</taxon>
        <taxon>Streptophyta</taxon>
        <taxon>Embryophyta</taxon>
        <taxon>Tracheophyta</taxon>
        <taxon>Spermatophyta</taxon>
        <taxon>Magnoliopsida</taxon>
        <taxon>Liliopsida</taxon>
        <taxon>Zingiberales</taxon>
        <taxon>Musaceae</taxon>
        <taxon>Musa</taxon>
    </lineage>
</organism>
<dbReference type="PANTHER" id="PTHR13255:SF0">
    <property type="entry name" value="ATAXIN-10"/>
    <property type="match status" value="1"/>
</dbReference>
<dbReference type="PANTHER" id="PTHR13255">
    <property type="entry name" value="ATAXIN-10"/>
    <property type="match status" value="1"/>
</dbReference>